<dbReference type="Pfam" id="PF14289">
    <property type="entry name" value="DUF4369"/>
    <property type="match status" value="1"/>
</dbReference>
<evidence type="ECO:0000313" key="8">
    <source>
        <dbReference type="Proteomes" id="UP000315971"/>
    </source>
</evidence>
<dbReference type="PROSITE" id="PS51352">
    <property type="entry name" value="THIOREDOXIN_2"/>
    <property type="match status" value="1"/>
</dbReference>
<dbReference type="GO" id="GO:0017004">
    <property type="term" value="P:cytochrome complex assembly"/>
    <property type="evidence" value="ECO:0007669"/>
    <property type="project" value="UniProtKB-KW"/>
</dbReference>
<keyword evidence="3" id="KW-1015">Disulfide bond</keyword>
<feature type="chain" id="PRO_5022160743" evidence="5">
    <location>
        <begin position="19"/>
        <end position="378"/>
    </location>
</feature>
<organism evidence="7 8">
    <name type="scientific">Solitalea koreensis</name>
    <dbReference type="NCBI Taxonomy" id="543615"/>
    <lineage>
        <taxon>Bacteria</taxon>
        <taxon>Pseudomonadati</taxon>
        <taxon>Bacteroidota</taxon>
        <taxon>Sphingobacteriia</taxon>
        <taxon>Sphingobacteriales</taxon>
        <taxon>Sphingobacteriaceae</taxon>
        <taxon>Solitalea</taxon>
    </lineage>
</organism>
<evidence type="ECO:0000256" key="5">
    <source>
        <dbReference type="SAM" id="SignalP"/>
    </source>
</evidence>
<dbReference type="GO" id="GO:0016209">
    <property type="term" value="F:antioxidant activity"/>
    <property type="evidence" value="ECO:0007669"/>
    <property type="project" value="InterPro"/>
</dbReference>
<proteinExistence type="predicted"/>
<keyword evidence="8" id="KW-1185">Reference proteome</keyword>
<gene>
    <name evidence="7" type="ORF">SAMN06265350_101116</name>
</gene>
<name>A0A521AFT2_9SPHI</name>
<evidence type="ECO:0000256" key="2">
    <source>
        <dbReference type="ARBA" id="ARBA00022748"/>
    </source>
</evidence>
<evidence type="ECO:0000256" key="4">
    <source>
        <dbReference type="ARBA" id="ARBA00023284"/>
    </source>
</evidence>
<evidence type="ECO:0000313" key="7">
    <source>
        <dbReference type="EMBL" id="SMO33651.1"/>
    </source>
</evidence>
<dbReference type="Gene3D" id="3.40.30.10">
    <property type="entry name" value="Glutaredoxin"/>
    <property type="match status" value="1"/>
</dbReference>
<accession>A0A521AFT2</accession>
<evidence type="ECO:0000256" key="3">
    <source>
        <dbReference type="ARBA" id="ARBA00023157"/>
    </source>
</evidence>
<dbReference type="CDD" id="cd02966">
    <property type="entry name" value="TlpA_like_family"/>
    <property type="match status" value="1"/>
</dbReference>
<dbReference type="InterPro" id="IPR017937">
    <property type="entry name" value="Thioredoxin_CS"/>
</dbReference>
<reference evidence="7 8" key="1">
    <citation type="submission" date="2017-05" db="EMBL/GenBank/DDBJ databases">
        <authorList>
            <person name="Varghese N."/>
            <person name="Submissions S."/>
        </authorList>
    </citation>
    <scope>NUCLEOTIDE SEQUENCE [LARGE SCALE GENOMIC DNA]</scope>
    <source>
        <strain evidence="7 8">DSM 21342</strain>
    </source>
</reference>
<feature type="domain" description="Thioredoxin" evidence="6">
    <location>
        <begin position="238"/>
        <end position="378"/>
    </location>
</feature>
<dbReference type="PROSITE" id="PS00194">
    <property type="entry name" value="THIOREDOXIN_1"/>
    <property type="match status" value="1"/>
</dbReference>
<dbReference type="RefSeq" id="WP_142600577.1">
    <property type="nucleotide sequence ID" value="NZ_FXSZ01000001.1"/>
</dbReference>
<dbReference type="PANTHER" id="PTHR42852">
    <property type="entry name" value="THIOL:DISULFIDE INTERCHANGE PROTEIN DSBE"/>
    <property type="match status" value="1"/>
</dbReference>
<dbReference type="InterPro" id="IPR050553">
    <property type="entry name" value="Thioredoxin_ResA/DsbE_sf"/>
</dbReference>
<keyword evidence="4" id="KW-0676">Redox-active center</keyword>
<keyword evidence="5" id="KW-0732">Signal</keyword>
<dbReference type="GO" id="GO:0016491">
    <property type="term" value="F:oxidoreductase activity"/>
    <property type="evidence" value="ECO:0007669"/>
    <property type="project" value="InterPro"/>
</dbReference>
<evidence type="ECO:0000256" key="1">
    <source>
        <dbReference type="ARBA" id="ARBA00004196"/>
    </source>
</evidence>
<feature type="signal peptide" evidence="5">
    <location>
        <begin position="1"/>
        <end position="18"/>
    </location>
</feature>
<dbReference type="EMBL" id="FXSZ01000001">
    <property type="protein sequence ID" value="SMO33651.1"/>
    <property type="molecule type" value="Genomic_DNA"/>
</dbReference>
<dbReference type="OrthoDB" id="750178at2"/>
<dbReference type="InterPro" id="IPR000866">
    <property type="entry name" value="AhpC/TSA"/>
</dbReference>
<comment type="subcellular location">
    <subcellularLocation>
        <location evidence="1">Cell envelope</location>
    </subcellularLocation>
</comment>
<dbReference type="SUPFAM" id="SSF52833">
    <property type="entry name" value="Thioredoxin-like"/>
    <property type="match status" value="1"/>
</dbReference>
<dbReference type="AlphaFoldDB" id="A0A521AFT2"/>
<evidence type="ECO:0000259" key="6">
    <source>
        <dbReference type="PROSITE" id="PS51352"/>
    </source>
</evidence>
<protein>
    <submittedName>
        <fullName evidence="7">Peroxiredoxin</fullName>
    </submittedName>
</protein>
<keyword evidence="2" id="KW-0201">Cytochrome c-type biogenesis</keyword>
<dbReference type="Pfam" id="PF00578">
    <property type="entry name" value="AhpC-TSA"/>
    <property type="match status" value="1"/>
</dbReference>
<dbReference type="GO" id="GO:0030313">
    <property type="term" value="C:cell envelope"/>
    <property type="evidence" value="ECO:0007669"/>
    <property type="project" value="UniProtKB-SubCell"/>
</dbReference>
<dbReference type="InterPro" id="IPR036249">
    <property type="entry name" value="Thioredoxin-like_sf"/>
</dbReference>
<dbReference type="InterPro" id="IPR025380">
    <property type="entry name" value="DUF4369"/>
</dbReference>
<dbReference type="PANTHER" id="PTHR42852:SF6">
    <property type="entry name" value="THIOL:DISULFIDE INTERCHANGE PROTEIN DSBE"/>
    <property type="match status" value="1"/>
</dbReference>
<dbReference type="Proteomes" id="UP000315971">
    <property type="component" value="Unassembled WGS sequence"/>
</dbReference>
<sequence>MKKIILTAAMSLPFLVWAQNETFSIEGRVANKKKEAKAYLKYKAEGKNKIDSAELVNGKFSFTGKVSAPTAATVILAQSGRGMGQIDANSDIYNLYLDKGEVVLTTKDLMKDATVSGAKLSVEYVRYSKLFAAQTLAIAGFDKEWAAGSDAEKKDGSLAKRLMAKFKPVNEEKQRIQKEYIKKNPDSYFSLVALKEISGSRIEDVEMVEPVFNSLSASIKNMLEGQDFAKRIVEAKKTAKGAVAPDFSQPDVDGKEVKLSDFRGKYVLLDFWASWCGPCRAENPNVVANFNKFKDKNFTVLGVSLDNPGKKEAWVKAIESDKLAWTQLSDLQGWKNAAAALYGIRSIPQNYLIGPDGKIIASNLRGEDLEAKLAEVLK</sequence>
<dbReference type="InterPro" id="IPR013766">
    <property type="entry name" value="Thioredoxin_domain"/>
</dbReference>